<keyword evidence="2" id="KW-1185">Reference proteome</keyword>
<dbReference type="WBParaSite" id="ECPE_0000700701-mRNA-1">
    <property type="protein sequence ID" value="ECPE_0000700701-mRNA-1"/>
    <property type="gene ID" value="ECPE_0000700701"/>
</dbReference>
<proteinExistence type="predicted"/>
<gene>
    <name evidence="1" type="ORF">ECPE_LOCUS6993</name>
</gene>
<evidence type="ECO:0000313" key="2">
    <source>
        <dbReference type="Proteomes" id="UP000272942"/>
    </source>
</evidence>
<accession>A0A183AJ58</accession>
<evidence type="ECO:0000313" key="1">
    <source>
        <dbReference type="EMBL" id="VDP79879.1"/>
    </source>
</evidence>
<sequence>MQQRKLPPPPRSQFLIVVNLPEAEATIAQARLDHNLQLLRSHIITLFHGDEVEPIRVKAAFRLAKPRQDYSPRPMKVVLRAESETKAILQRTPKLKGTSVRFLRDLALDQRSKKKTA</sequence>
<dbReference type="AlphaFoldDB" id="A0A183AJ58"/>
<evidence type="ECO:0000313" key="3">
    <source>
        <dbReference type="WBParaSite" id="ECPE_0000700701-mRNA-1"/>
    </source>
</evidence>
<dbReference type="Proteomes" id="UP000272942">
    <property type="component" value="Unassembled WGS sequence"/>
</dbReference>
<reference evidence="3" key="1">
    <citation type="submission" date="2016-06" db="UniProtKB">
        <authorList>
            <consortium name="WormBaseParasite"/>
        </authorList>
    </citation>
    <scope>IDENTIFICATION</scope>
</reference>
<reference evidence="1 2" key="2">
    <citation type="submission" date="2018-11" db="EMBL/GenBank/DDBJ databases">
        <authorList>
            <consortium name="Pathogen Informatics"/>
        </authorList>
    </citation>
    <scope>NUCLEOTIDE SEQUENCE [LARGE SCALE GENOMIC DNA]</scope>
    <source>
        <strain evidence="1 2">Egypt</strain>
    </source>
</reference>
<dbReference type="OrthoDB" id="7480989at2759"/>
<organism evidence="3">
    <name type="scientific">Echinostoma caproni</name>
    <dbReference type="NCBI Taxonomy" id="27848"/>
    <lineage>
        <taxon>Eukaryota</taxon>
        <taxon>Metazoa</taxon>
        <taxon>Spiralia</taxon>
        <taxon>Lophotrochozoa</taxon>
        <taxon>Platyhelminthes</taxon>
        <taxon>Trematoda</taxon>
        <taxon>Digenea</taxon>
        <taxon>Plagiorchiida</taxon>
        <taxon>Echinostomata</taxon>
        <taxon>Echinostomatoidea</taxon>
        <taxon>Echinostomatidae</taxon>
        <taxon>Echinostoma</taxon>
    </lineage>
</organism>
<name>A0A183AJ58_9TREM</name>
<protein>
    <submittedName>
        <fullName evidence="3">DUF721 domain-containing protein</fullName>
    </submittedName>
</protein>
<dbReference type="EMBL" id="UZAN01044034">
    <property type="protein sequence ID" value="VDP79879.1"/>
    <property type="molecule type" value="Genomic_DNA"/>
</dbReference>